<comment type="caution">
    <text evidence="3">The sequence shown here is derived from an EMBL/GenBank/DDBJ whole genome shotgun (WGS) entry which is preliminary data.</text>
</comment>
<reference evidence="3 4" key="1">
    <citation type="submission" date="2019-04" db="EMBL/GenBank/DDBJ databases">
        <title>High contiguity whole genome sequence and gene annotation resource for two Venturia nashicola isolates.</title>
        <authorList>
            <person name="Prokchorchik M."/>
            <person name="Won K."/>
            <person name="Lee Y."/>
            <person name="Choi E.D."/>
            <person name="Segonzac C."/>
            <person name="Sohn K.H."/>
        </authorList>
    </citation>
    <scope>NUCLEOTIDE SEQUENCE [LARGE SCALE GENOMIC DNA]</scope>
    <source>
        <strain evidence="3 4">PRI2</strain>
    </source>
</reference>
<dbReference type="PANTHER" id="PTHR34598:SF3">
    <property type="entry name" value="OXIDOREDUCTASE AN1597"/>
    <property type="match status" value="1"/>
</dbReference>
<dbReference type="AlphaFoldDB" id="A0A4Z1NSB1"/>
<keyword evidence="4" id="KW-1185">Reference proteome</keyword>
<dbReference type="Proteomes" id="UP000298493">
    <property type="component" value="Unassembled WGS sequence"/>
</dbReference>
<sequence>MSQVWRPINTVYKHSLCIASAPSVPNSNLVIRPTRMSQESNESLRAKYSPRHQWYYKSFHQPDEVFVFKQFDKYGNAKVRKCAHTAFVDEEFENAKTRESIELRVFLFWPDSF</sequence>
<proteinExistence type="inferred from homology"/>
<dbReference type="NCBIfam" id="NF041278">
    <property type="entry name" value="CmcJ_NvfI_EfuI"/>
    <property type="match status" value="1"/>
</dbReference>
<dbReference type="OrthoDB" id="412788at2759"/>
<dbReference type="GO" id="GO:0016491">
    <property type="term" value="F:oxidoreductase activity"/>
    <property type="evidence" value="ECO:0007669"/>
    <property type="project" value="UniProtKB-KW"/>
</dbReference>
<accession>A0A4Z1NSB1</accession>
<protein>
    <submittedName>
        <fullName evidence="3">Gb</fullName>
    </submittedName>
</protein>
<dbReference type="PANTHER" id="PTHR34598">
    <property type="entry name" value="BLL6449 PROTEIN"/>
    <property type="match status" value="1"/>
</dbReference>
<name>A0A4Z1NSB1_9PEZI</name>
<evidence type="ECO:0000256" key="1">
    <source>
        <dbReference type="ARBA" id="ARBA00023002"/>
    </source>
</evidence>
<keyword evidence="1" id="KW-0560">Oxidoreductase</keyword>
<comment type="similarity">
    <text evidence="2">Belongs to the asaB hydroxylase/desaturase family.</text>
</comment>
<dbReference type="EMBL" id="SNSC02000014">
    <property type="protein sequence ID" value="TID18571.1"/>
    <property type="molecule type" value="Genomic_DNA"/>
</dbReference>
<organism evidence="3 4">
    <name type="scientific">Venturia nashicola</name>
    <dbReference type="NCBI Taxonomy" id="86259"/>
    <lineage>
        <taxon>Eukaryota</taxon>
        <taxon>Fungi</taxon>
        <taxon>Dikarya</taxon>
        <taxon>Ascomycota</taxon>
        <taxon>Pezizomycotina</taxon>
        <taxon>Dothideomycetes</taxon>
        <taxon>Pleosporomycetidae</taxon>
        <taxon>Venturiales</taxon>
        <taxon>Venturiaceae</taxon>
        <taxon>Venturia</taxon>
    </lineage>
</organism>
<evidence type="ECO:0000313" key="3">
    <source>
        <dbReference type="EMBL" id="TID18571.1"/>
    </source>
</evidence>
<dbReference type="InterPro" id="IPR044053">
    <property type="entry name" value="AsaB-like"/>
</dbReference>
<evidence type="ECO:0000313" key="4">
    <source>
        <dbReference type="Proteomes" id="UP000298493"/>
    </source>
</evidence>
<gene>
    <name evidence="3" type="ORF">E6O75_ATG06647</name>
</gene>
<evidence type="ECO:0000256" key="2">
    <source>
        <dbReference type="ARBA" id="ARBA00023604"/>
    </source>
</evidence>